<dbReference type="PANTHER" id="PTHR30189:SF1">
    <property type="entry name" value="LPS-ASSEMBLY PROTEIN LPTD"/>
    <property type="match status" value="1"/>
</dbReference>
<dbReference type="PANTHER" id="PTHR30189">
    <property type="entry name" value="LPS-ASSEMBLY PROTEIN"/>
    <property type="match status" value="1"/>
</dbReference>
<evidence type="ECO:0000313" key="4">
    <source>
        <dbReference type="Proteomes" id="UP000199533"/>
    </source>
</evidence>
<protein>
    <recommendedName>
        <fullName evidence="1">LPS-assembly protein LptD</fullName>
    </recommendedName>
</protein>
<evidence type="ECO:0000256" key="1">
    <source>
        <dbReference type="HAMAP-Rule" id="MF_01411"/>
    </source>
</evidence>
<dbReference type="GO" id="GO:0009279">
    <property type="term" value="C:cell outer membrane"/>
    <property type="evidence" value="ECO:0007669"/>
    <property type="project" value="UniProtKB-SubCell"/>
</dbReference>
<dbReference type="Proteomes" id="UP000199533">
    <property type="component" value="Unassembled WGS sequence"/>
</dbReference>
<proteinExistence type="inferred from homology"/>
<dbReference type="Pfam" id="PF04453">
    <property type="entry name" value="LptD"/>
    <property type="match status" value="1"/>
</dbReference>
<dbReference type="GO" id="GO:0015920">
    <property type="term" value="P:lipopolysaccharide transport"/>
    <property type="evidence" value="ECO:0007669"/>
    <property type="project" value="InterPro"/>
</dbReference>
<keyword evidence="4" id="KW-1185">Reference proteome</keyword>
<accession>A0A1I4ED31</accession>
<comment type="caution">
    <text evidence="1">Lacks conserved residue(s) required for the propagation of feature annotation.</text>
</comment>
<comment type="function">
    <text evidence="1">Together with LptE, is involved in the assembly of lipopolysaccharide (LPS) at the surface of the outer membrane.</text>
</comment>
<feature type="chain" id="PRO_5011802329" description="LPS-assembly protein LptD" evidence="1">
    <location>
        <begin position="28"/>
        <end position="743"/>
    </location>
</feature>
<keyword evidence="1" id="KW-0472">Membrane</keyword>
<dbReference type="AlphaFoldDB" id="A0A1I4ED31"/>
<dbReference type="InterPro" id="IPR007543">
    <property type="entry name" value="LptD_C"/>
</dbReference>
<dbReference type="EMBL" id="FOSP01000027">
    <property type="protein sequence ID" value="SFL03688.1"/>
    <property type="molecule type" value="Genomic_DNA"/>
</dbReference>
<comment type="subunit">
    <text evidence="1">Component of the lipopolysaccharide transport and assembly complex. Interacts with LptE and LptA.</text>
</comment>
<evidence type="ECO:0000313" key="3">
    <source>
        <dbReference type="EMBL" id="SFL03688.1"/>
    </source>
</evidence>
<reference evidence="4" key="1">
    <citation type="submission" date="2016-10" db="EMBL/GenBank/DDBJ databases">
        <authorList>
            <person name="Varghese N."/>
            <person name="Submissions S."/>
        </authorList>
    </citation>
    <scope>NUCLEOTIDE SEQUENCE [LARGE SCALE GENOMIC DNA]</scope>
    <source>
        <strain evidence="4">Nm69</strain>
    </source>
</reference>
<dbReference type="GO" id="GO:1990351">
    <property type="term" value="C:transporter complex"/>
    <property type="evidence" value="ECO:0007669"/>
    <property type="project" value="TreeGrafter"/>
</dbReference>
<comment type="subcellular location">
    <subcellularLocation>
        <location evidence="1">Cell outer membrane</location>
    </subcellularLocation>
</comment>
<gene>
    <name evidence="1" type="primary">lptD</name>
    <name evidence="3" type="ORF">SAMN05216302_102747</name>
</gene>
<dbReference type="Gene3D" id="2.60.450.10">
    <property type="entry name" value="Lipopolysaccharide (LPS) transport protein A like domain"/>
    <property type="match status" value="1"/>
</dbReference>
<dbReference type="GO" id="GO:0043165">
    <property type="term" value="P:Gram-negative-bacterium-type cell outer membrane assembly"/>
    <property type="evidence" value="ECO:0007669"/>
    <property type="project" value="UniProtKB-UniRule"/>
</dbReference>
<keyword evidence="1" id="KW-0998">Cell outer membrane</keyword>
<sequence length="743" mass="84084" precursor="true">MKKQKNCSLRSLIYLIICFCISSNLIAEDVVIKPRQKPVTIKADRVEGIYEQEMEAIGNAQLCYGDNTLTADRMKYFPSTNEAEVTGNIRLDRKNDFIQGNYLKLNLDTEIGFLSDPRYTMKEGDGRGAGEKLLFEGKNQYRLKEGSYTTCPVGDEDWFILADDLKIDSEKEVGVARNVSVRFKGVPILYTPWLDFSYSGRRKTGFLAPIVGHTARSGADLAIPFYLNIAPNIDATIAPRVMSRRGFMVNNELRYIGENVHGQFLADVLPRDIDSHETRYGVSFQHAQYLGHGWRGQLDYNRVSDDRFLRDLSNNLSQTSRTNLLQQAGMFYHGALGHDGTLSVSAIAQRFQTLQDPFVDQNFDLLTISPYKRLPQVTMNAIKRNVGGLDFAMNASWSNFAHPTRIDGKRLTMFPTVSLPFRNSYGFLTPKFGMHYTNYALSTAAGNAGSNPDRLIPIVSLDSGVIFDRNMSIRGNNYIQTLEPRAYYVYVPFEDQSFLPNFDSAESDFSFAQMLTENRFSGSDRINDANQITLALTSRLIEPATGIERLRVAVGQQFRFRDRRVILDSSQVTSRKADFIAALSGRLTQEISTDLNIQLDQSELRTEKFRGGISYRPELGKVINLGYRYTRDVREQIDIPVNQLNTAIKQVDTSIQWPFFSNWHTVARVNYSLRDDRLLAGLAGFEYISCCYKFRVVVQKLTTATTKTTTAVFVQLELNGLMDIGSNPLRILEQSIPGYASIY</sequence>
<feature type="signal peptide" evidence="1">
    <location>
        <begin position="1"/>
        <end position="27"/>
    </location>
</feature>
<dbReference type="OrthoDB" id="9760225at2"/>
<dbReference type="RefSeq" id="WP_090701615.1">
    <property type="nucleotide sequence ID" value="NZ_FOSP01000027.1"/>
</dbReference>
<dbReference type="InterPro" id="IPR050218">
    <property type="entry name" value="LptD"/>
</dbReference>
<evidence type="ECO:0000259" key="2">
    <source>
        <dbReference type="Pfam" id="PF04453"/>
    </source>
</evidence>
<organism evidence="3 4">
    <name type="scientific">Nitrosomonas aestuarii</name>
    <dbReference type="NCBI Taxonomy" id="52441"/>
    <lineage>
        <taxon>Bacteria</taxon>
        <taxon>Pseudomonadati</taxon>
        <taxon>Pseudomonadota</taxon>
        <taxon>Betaproteobacteria</taxon>
        <taxon>Nitrosomonadales</taxon>
        <taxon>Nitrosomonadaceae</taxon>
        <taxon>Nitrosomonas</taxon>
    </lineage>
</organism>
<keyword evidence="1" id="KW-0732">Signal</keyword>
<comment type="similarity">
    <text evidence="1">Belongs to the LptD family.</text>
</comment>
<name>A0A1I4ED31_9PROT</name>
<dbReference type="HAMAP" id="MF_01411">
    <property type="entry name" value="LPS_assembly_LptD"/>
    <property type="match status" value="1"/>
</dbReference>
<dbReference type="STRING" id="52441.SAMN05216302_102747"/>
<feature type="domain" description="LptD C-terminal" evidence="2">
    <location>
        <begin position="278"/>
        <end position="663"/>
    </location>
</feature>
<dbReference type="InterPro" id="IPR020889">
    <property type="entry name" value="LipoPS_assembly_LptD"/>
</dbReference>